<evidence type="ECO:0000313" key="3">
    <source>
        <dbReference type="Proteomes" id="UP000187209"/>
    </source>
</evidence>
<sequence length="76" mass="8520">MSKIFKAIFFCCSKTEEVKEVIEPSGKSIELKKTSDKVVYEAESKHSHRAHSEERPVVNEDMNSSESCSISSGTNH</sequence>
<accession>A0A1R2CH81</accession>
<feature type="compositionally biased region" description="Polar residues" evidence="1">
    <location>
        <begin position="61"/>
        <end position="76"/>
    </location>
</feature>
<evidence type="ECO:0000313" key="2">
    <source>
        <dbReference type="EMBL" id="OMJ88315.1"/>
    </source>
</evidence>
<organism evidence="2 3">
    <name type="scientific">Stentor coeruleus</name>
    <dbReference type="NCBI Taxonomy" id="5963"/>
    <lineage>
        <taxon>Eukaryota</taxon>
        <taxon>Sar</taxon>
        <taxon>Alveolata</taxon>
        <taxon>Ciliophora</taxon>
        <taxon>Postciliodesmatophora</taxon>
        <taxon>Heterotrichea</taxon>
        <taxon>Heterotrichida</taxon>
        <taxon>Stentoridae</taxon>
        <taxon>Stentor</taxon>
    </lineage>
</organism>
<proteinExistence type="predicted"/>
<protein>
    <submittedName>
        <fullName evidence="2">Uncharacterized protein</fullName>
    </submittedName>
</protein>
<reference evidence="2 3" key="1">
    <citation type="submission" date="2016-11" db="EMBL/GenBank/DDBJ databases">
        <title>The macronuclear genome of Stentor coeruleus: a giant cell with tiny introns.</title>
        <authorList>
            <person name="Slabodnick M."/>
            <person name="Ruby J.G."/>
            <person name="Reiff S.B."/>
            <person name="Swart E.C."/>
            <person name="Gosai S."/>
            <person name="Prabakaran S."/>
            <person name="Witkowska E."/>
            <person name="Larue G.E."/>
            <person name="Fisher S."/>
            <person name="Freeman R.M."/>
            <person name="Gunawardena J."/>
            <person name="Chu W."/>
            <person name="Stover N.A."/>
            <person name="Gregory B.D."/>
            <person name="Nowacki M."/>
            <person name="Derisi J."/>
            <person name="Roy S.W."/>
            <person name="Marshall W.F."/>
            <person name="Sood P."/>
        </authorList>
    </citation>
    <scope>NUCLEOTIDE SEQUENCE [LARGE SCALE GENOMIC DNA]</scope>
    <source>
        <strain evidence="2">WM001</strain>
    </source>
</reference>
<gene>
    <name evidence="2" type="ORF">SteCoe_9725</name>
</gene>
<feature type="region of interest" description="Disordered" evidence="1">
    <location>
        <begin position="42"/>
        <end position="76"/>
    </location>
</feature>
<dbReference type="AlphaFoldDB" id="A0A1R2CH81"/>
<feature type="compositionally biased region" description="Basic and acidic residues" evidence="1">
    <location>
        <begin position="42"/>
        <end position="58"/>
    </location>
</feature>
<dbReference type="EMBL" id="MPUH01000153">
    <property type="protein sequence ID" value="OMJ88315.1"/>
    <property type="molecule type" value="Genomic_DNA"/>
</dbReference>
<keyword evidence="3" id="KW-1185">Reference proteome</keyword>
<dbReference type="Proteomes" id="UP000187209">
    <property type="component" value="Unassembled WGS sequence"/>
</dbReference>
<name>A0A1R2CH81_9CILI</name>
<comment type="caution">
    <text evidence="2">The sequence shown here is derived from an EMBL/GenBank/DDBJ whole genome shotgun (WGS) entry which is preliminary data.</text>
</comment>
<evidence type="ECO:0000256" key="1">
    <source>
        <dbReference type="SAM" id="MobiDB-lite"/>
    </source>
</evidence>